<accession>A0ABW7EKR9</accession>
<feature type="domain" description="RNA polymerase sigma-70 region 2" evidence="7">
    <location>
        <begin position="44"/>
        <end position="111"/>
    </location>
</feature>
<dbReference type="SUPFAM" id="SSF88659">
    <property type="entry name" value="Sigma3 and sigma4 domains of RNA polymerase sigma factors"/>
    <property type="match status" value="1"/>
</dbReference>
<reference evidence="9 10" key="1">
    <citation type="submission" date="2024-09" db="EMBL/GenBank/DDBJ databases">
        <title>Novel species of the genus Pelomonas and Roseateles isolated from streams.</title>
        <authorList>
            <person name="Lu H."/>
        </authorList>
    </citation>
    <scope>NUCLEOTIDE SEQUENCE [LARGE SCALE GENOMIC DNA]</scope>
    <source>
        <strain evidence="9 10">DC23W</strain>
    </source>
</reference>
<gene>
    <name evidence="9" type="ORF">ACG02S_08740</name>
</gene>
<dbReference type="Pfam" id="PF04542">
    <property type="entry name" value="Sigma70_r2"/>
    <property type="match status" value="1"/>
</dbReference>
<dbReference type="InterPro" id="IPR039425">
    <property type="entry name" value="RNA_pol_sigma-70-like"/>
</dbReference>
<dbReference type="InterPro" id="IPR013249">
    <property type="entry name" value="RNA_pol_sigma70_r4_t2"/>
</dbReference>
<protein>
    <recommendedName>
        <fullName evidence="6">RNA polymerase sigma factor</fullName>
    </recommendedName>
</protein>
<dbReference type="PANTHER" id="PTHR43133:SF62">
    <property type="entry name" value="RNA POLYMERASE SIGMA FACTOR SIGZ"/>
    <property type="match status" value="1"/>
</dbReference>
<keyword evidence="5 6" id="KW-0804">Transcription</keyword>
<evidence type="ECO:0000259" key="8">
    <source>
        <dbReference type="Pfam" id="PF08281"/>
    </source>
</evidence>
<evidence type="ECO:0000256" key="6">
    <source>
        <dbReference type="RuleBase" id="RU000716"/>
    </source>
</evidence>
<evidence type="ECO:0000313" key="9">
    <source>
        <dbReference type="EMBL" id="MFG6413980.1"/>
    </source>
</evidence>
<keyword evidence="4 6" id="KW-0238">DNA-binding</keyword>
<dbReference type="Pfam" id="PF08281">
    <property type="entry name" value="Sigma70_r4_2"/>
    <property type="match status" value="1"/>
</dbReference>
<evidence type="ECO:0000256" key="2">
    <source>
        <dbReference type="ARBA" id="ARBA00023015"/>
    </source>
</evidence>
<dbReference type="Gene3D" id="1.10.10.10">
    <property type="entry name" value="Winged helix-like DNA-binding domain superfamily/Winged helix DNA-binding domain"/>
    <property type="match status" value="1"/>
</dbReference>
<keyword evidence="10" id="KW-1185">Reference proteome</keyword>
<evidence type="ECO:0000256" key="4">
    <source>
        <dbReference type="ARBA" id="ARBA00023125"/>
    </source>
</evidence>
<dbReference type="InterPro" id="IPR000838">
    <property type="entry name" value="RNA_pol_sigma70_ECF_CS"/>
</dbReference>
<evidence type="ECO:0000256" key="1">
    <source>
        <dbReference type="ARBA" id="ARBA00010641"/>
    </source>
</evidence>
<dbReference type="InterPro" id="IPR036388">
    <property type="entry name" value="WH-like_DNA-bd_sf"/>
</dbReference>
<feature type="domain" description="RNA polymerase sigma factor 70 region 4 type 2" evidence="8">
    <location>
        <begin position="155"/>
        <end position="206"/>
    </location>
</feature>
<dbReference type="InterPro" id="IPR013324">
    <property type="entry name" value="RNA_pol_sigma_r3/r4-like"/>
</dbReference>
<dbReference type="SUPFAM" id="SSF88946">
    <property type="entry name" value="Sigma2 domain of RNA polymerase sigma factors"/>
    <property type="match status" value="1"/>
</dbReference>
<sequence>MTQPPDPTTAPLSAVPSPHAERDERLAALMARVAAADRRAFEELYRATSALLFGVVLRINRDRDQAEEVLQEVFIAAWRQAATFDVAQGRVLTWLTTIARHRAIDSLRRKATQPVTVSRFGGLDADGVETDLLEHLPSEQPAPQDLLDDASRAHELHRCMESLSGEQRSSLALAYYQGLSHAEVADHLHQPLGTVKSWVRRGLLKLRTCLDQATARLDAMGRAA</sequence>
<dbReference type="PANTHER" id="PTHR43133">
    <property type="entry name" value="RNA POLYMERASE ECF-TYPE SIGMA FACTO"/>
    <property type="match status" value="1"/>
</dbReference>
<evidence type="ECO:0000256" key="5">
    <source>
        <dbReference type="ARBA" id="ARBA00023163"/>
    </source>
</evidence>
<dbReference type="Proteomes" id="UP001606300">
    <property type="component" value="Unassembled WGS sequence"/>
</dbReference>
<dbReference type="InterPro" id="IPR013325">
    <property type="entry name" value="RNA_pol_sigma_r2"/>
</dbReference>
<dbReference type="CDD" id="cd06171">
    <property type="entry name" value="Sigma70_r4"/>
    <property type="match status" value="1"/>
</dbReference>
<keyword evidence="2 6" id="KW-0805">Transcription regulation</keyword>
<keyword evidence="3 6" id="KW-0731">Sigma factor</keyword>
<dbReference type="InterPro" id="IPR007627">
    <property type="entry name" value="RNA_pol_sigma70_r2"/>
</dbReference>
<evidence type="ECO:0000259" key="7">
    <source>
        <dbReference type="Pfam" id="PF04542"/>
    </source>
</evidence>
<comment type="caution">
    <text evidence="9">The sequence shown here is derived from an EMBL/GenBank/DDBJ whole genome shotgun (WGS) entry which is preliminary data.</text>
</comment>
<name>A0ABW7EKR9_9BURK</name>
<proteinExistence type="inferred from homology"/>
<dbReference type="PROSITE" id="PS01063">
    <property type="entry name" value="SIGMA70_ECF"/>
    <property type="match status" value="1"/>
</dbReference>
<dbReference type="Gene3D" id="1.10.1740.10">
    <property type="match status" value="1"/>
</dbReference>
<dbReference type="EMBL" id="JBIGHY010000002">
    <property type="protein sequence ID" value="MFG6413980.1"/>
    <property type="molecule type" value="Genomic_DNA"/>
</dbReference>
<dbReference type="NCBIfam" id="TIGR02937">
    <property type="entry name" value="sigma70-ECF"/>
    <property type="match status" value="1"/>
</dbReference>
<comment type="similarity">
    <text evidence="1 6">Belongs to the sigma-70 factor family. ECF subfamily.</text>
</comment>
<evidence type="ECO:0000313" key="10">
    <source>
        <dbReference type="Proteomes" id="UP001606300"/>
    </source>
</evidence>
<dbReference type="RefSeq" id="WP_394470051.1">
    <property type="nucleotide sequence ID" value="NZ_JBIGHY010000002.1"/>
</dbReference>
<organism evidence="9 10">
    <name type="scientific">Pelomonas dachongensis</name>
    <dbReference type="NCBI Taxonomy" id="3299029"/>
    <lineage>
        <taxon>Bacteria</taxon>
        <taxon>Pseudomonadati</taxon>
        <taxon>Pseudomonadota</taxon>
        <taxon>Betaproteobacteria</taxon>
        <taxon>Burkholderiales</taxon>
        <taxon>Sphaerotilaceae</taxon>
        <taxon>Roseateles</taxon>
    </lineage>
</organism>
<dbReference type="InterPro" id="IPR014284">
    <property type="entry name" value="RNA_pol_sigma-70_dom"/>
</dbReference>
<evidence type="ECO:0000256" key="3">
    <source>
        <dbReference type="ARBA" id="ARBA00023082"/>
    </source>
</evidence>